<dbReference type="RefSeq" id="WP_409550686.1">
    <property type="nucleotide sequence ID" value="NZ_JBKBDE010000005.1"/>
</dbReference>
<keyword evidence="5" id="KW-1185">Reference proteome</keyword>
<accession>A0ABW9LW06</accession>
<dbReference type="SMART" id="SM00822">
    <property type="entry name" value="PKS_KR"/>
    <property type="match status" value="1"/>
</dbReference>
<dbReference type="PANTHER" id="PTHR43639">
    <property type="entry name" value="OXIDOREDUCTASE, SHORT-CHAIN DEHYDROGENASE/REDUCTASE FAMILY (AFU_ORTHOLOGUE AFUA_5G02870)"/>
    <property type="match status" value="1"/>
</dbReference>
<dbReference type="PRINTS" id="PR00081">
    <property type="entry name" value="GDHRDH"/>
</dbReference>
<gene>
    <name evidence="4" type="ORF">ACK4CP_17400</name>
</gene>
<dbReference type="InterPro" id="IPR020904">
    <property type="entry name" value="Sc_DH/Rdtase_CS"/>
</dbReference>
<dbReference type="PANTHER" id="PTHR43639:SF1">
    <property type="entry name" value="SHORT-CHAIN DEHYDROGENASE_REDUCTASE FAMILY PROTEIN"/>
    <property type="match status" value="1"/>
</dbReference>
<keyword evidence="2" id="KW-0560">Oxidoreductase</keyword>
<sequence length="251" mass="25342">MAAATEAPLAERRALVTGGSRGIGADIVRRLAADGAAVAFTYGASATEADKLVAEVSANGAKVVSIQADAAVPAQVASAVEQAVAALGGLDILINNAGTAYVAPIGDFPQEQFDRVVAINIGGVYSAIRHAVAHLGDGSRIINIGSINADRVPEAGLAVYAMTKGAVASLTRGLARELGPRGITVNNVQPGPIDTDLNPAEGESAEERKQVGVLGRYGHTADVAAIVSFLAGPESAYVTGANWNVDGGYTV</sequence>
<dbReference type="Gene3D" id="3.40.50.720">
    <property type="entry name" value="NAD(P)-binding Rossmann-like Domain"/>
    <property type="match status" value="1"/>
</dbReference>
<dbReference type="EMBL" id="JBKBDE010000005">
    <property type="protein sequence ID" value="MFN6552183.1"/>
    <property type="molecule type" value="Genomic_DNA"/>
</dbReference>
<dbReference type="Proteomes" id="UP001635817">
    <property type="component" value="Unassembled WGS sequence"/>
</dbReference>
<comment type="similarity">
    <text evidence="1">Belongs to the short-chain dehydrogenases/reductases (SDR) family.</text>
</comment>
<protein>
    <submittedName>
        <fullName evidence="4">SDR family oxidoreductase</fullName>
    </submittedName>
</protein>
<dbReference type="SUPFAM" id="SSF51735">
    <property type="entry name" value="NAD(P)-binding Rossmann-fold domains"/>
    <property type="match status" value="1"/>
</dbReference>
<comment type="caution">
    <text evidence="4">The sequence shown here is derived from an EMBL/GenBank/DDBJ whole genome shotgun (WGS) entry which is preliminary data.</text>
</comment>
<dbReference type="PROSITE" id="PS00061">
    <property type="entry name" value="ADH_SHORT"/>
    <property type="match status" value="1"/>
</dbReference>
<organism evidence="4 5">
    <name type="scientific">Mycolicibacterium septicum</name>
    <dbReference type="NCBI Taxonomy" id="98668"/>
    <lineage>
        <taxon>Bacteria</taxon>
        <taxon>Bacillati</taxon>
        <taxon>Actinomycetota</taxon>
        <taxon>Actinomycetes</taxon>
        <taxon>Mycobacteriales</taxon>
        <taxon>Mycobacteriaceae</taxon>
        <taxon>Mycolicibacterium</taxon>
    </lineage>
</organism>
<evidence type="ECO:0000313" key="5">
    <source>
        <dbReference type="Proteomes" id="UP001635817"/>
    </source>
</evidence>
<proteinExistence type="inferred from homology"/>
<dbReference type="PRINTS" id="PR00080">
    <property type="entry name" value="SDRFAMILY"/>
</dbReference>
<evidence type="ECO:0000256" key="1">
    <source>
        <dbReference type="ARBA" id="ARBA00006484"/>
    </source>
</evidence>
<name>A0ABW9LW06_9MYCO</name>
<reference evidence="4 5" key="1">
    <citation type="submission" date="2024-12" db="EMBL/GenBank/DDBJ databases">
        <title>The coexistence of Mycolicibacterium septicum and Mycolicibacterium nivoides in clinical samples.</title>
        <authorList>
            <person name="Wang C."/>
            <person name="Feng Y."/>
            <person name="Zong Z."/>
        </authorList>
    </citation>
    <scope>NUCLEOTIDE SEQUENCE [LARGE SCALE GENOMIC DNA]</scope>
    <source>
        <strain evidence="4 5">120310</strain>
    </source>
</reference>
<dbReference type="InterPro" id="IPR057326">
    <property type="entry name" value="KR_dom"/>
</dbReference>
<dbReference type="Pfam" id="PF13561">
    <property type="entry name" value="adh_short_C2"/>
    <property type="match status" value="1"/>
</dbReference>
<feature type="domain" description="Ketoreductase" evidence="3">
    <location>
        <begin position="12"/>
        <end position="191"/>
    </location>
</feature>
<evidence type="ECO:0000259" key="3">
    <source>
        <dbReference type="SMART" id="SM00822"/>
    </source>
</evidence>
<dbReference type="InterPro" id="IPR036291">
    <property type="entry name" value="NAD(P)-bd_dom_sf"/>
</dbReference>
<evidence type="ECO:0000313" key="4">
    <source>
        <dbReference type="EMBL" id="MFN6552183.1"/>
    </source>
</evidence>
<dbReference type="InterPro" id="IPR002347">
    <property type="entry name" value="SDR_fam"/>
</dbReference>
<evidence type="ECO:0000256" key="2">
    <source>
        <dbReference type="ARBA" id="ARBA00023002"/>
    </source>
</evidence>